<evidence type="ECO:0000313" key="2">
    <source>
        <dbReference type="EMBL" id="BBP02276.1"/>
    </source>
</evidence>
<dbReference type="KEGG" id="sniv:SFSGTM_29840"/>
<keyword evidence="3" id="KW-1185">Reference proteome</keyword>
<evidence type="ECO:0000313" key="3">
    <source>
        <dbReference type="Proteomes" id="UP000463939"/>
    </source>
</evidence>
<sequence>MKAKPNTEQFKSKKDPSAFLEGGAADAADKTGKLQNVDGDSIVTEERVLDTKIHREQKIFRLPLELIKVLKRESYERSEKSGCRVTETELVEQALREFFNIDR</sequence>
<dbReference type="RefSeq" id="WP_162085933.1">
    <property type="nucleotide sequence ID" value="NZ_AP021881.1"/>
</dbReference>
<proteinExistence type="predicted"/>
<organism evidence="2 3">
    <name type="scientific">Sulfuriferula nivalis</name>
    <dbReference type="NCBI Taxonomy" id="2675298"/>
    <lineage>
        <taxon>Bacteria</taxon>
        <taxon>Pseudomonadati</taxon>
        <taxon>Pseudomonadota</taxon>
        <taxon>Betaproteobacteria</taxon>
        <taxon>Nitrosomonadales</taxon>
        <taxon>Sulfuricellaceae</taxon>
        <taxon>Sulfuriferula</taxon>
    </lineage>
</organism>
<feature type="region of interest" description="Disordered" evidence="1">
    <location>
        <begin position="1"/>
        <end position="32"/>
    </location>
</feature>
<protein>
    <submittedName>
        <fullName evidence="2">Uncharacterized protein</fullName>
    </submittedName>
</protein>
<dbReference type="EMBL" id="AP021881">
    <property type="protein sequence ID" value="BBP02276.1"/>
    <property type="molecule type" value="Genomic_DNA"/>
</dbReference>
<reference evidence="3" key="1">
    <citation type="submission" date="2019-11" db="EMBL/GenBank/DDBJ databases">
        <title>Isolation and characterization of a novel species in the genus Sulfuriferula.</title>
        <authorList>
            <person name="Mochizuki J."/>
            <person name="Kojima H."/>
            <person name="Fukui M."/>
        </authorList>
    </citation>
    <scope>NUCLEOTIDE SEQUENCE [LARGE SCALE GENOMIC DNA]</scope>
    <source>
        <strain evidence="3">SGTM</strain>
    </source>
</reference>
<dbReference type="AlphaFoldDB" id="A0A809RL36"/>
<dbReference type="Proteomes" id="UP000463939">
    <property type="component" value="Chromosome"/>
</dbReference>
<accession>A0A809RL36</accession>
<gene>
    <name evidence="2" type="ORF">SFSGTM_29840</name>
</gene>
<name>A0A809RL36_9PROT</name>
<evidence type="ECO:0000256" key="1">
    <source>
        <dbReference type="SAM" id="MobiDB-lite"/>
    </source>
</evidence>